<dbReference type="AlphaFoldDB" id="A0A0C3JD90"/>
<evidence type="ECO:0000313" key="2">
    <source>
        <dbReference type="Proteomes" id="UP000054217"/>
    </source>
</evidence>
<protein>
    <submittedName>
        <fullName evidence="1">Uncharacterized protein</fullName>
    </submittedName>
</protein>
<dbReference type="HOGENOM" id="CLU_2543471_0_0_1"/>
<dbReference type="InParanoid" id="A0A0C3JD90"/>
<proteinExistence type="predicted"/>
<reference evidence="1 2" key="1">
    <citation type="submission" date="2014-04" db="EMBL/GenBank/DDBJ databases">
        <authorList>
            <consortium name="DOE Joint Genome Institute"/>
            <person name="Kuo A."/>
            <person name="Kohler A."/>
            <person name="Costa M.D."/>
            <person name="Nagy L.G."/>
            <person name="Floudas D."/>
            <person name="Copeland A."/>
            <person name="Barry K.W."/>
            <person name="Cichocki N."/>
            <person name="Veneault-Fourrey C."/>
            <person name="LaButti K."/>
            <person name="Lindquist E.A."/>
            <person name="Lipzen A."/>
            <person name="Lundell T."/>
            <person name="Morin E."/>
            <person name="Murat C."/>
            <person name="Sun H."/>
            <person name="Tunlid A."/>
            <person name="Henrissat B."/>
            <person name="Grigoriev I.V."/>
            <person name="Hibbett D.S."/>
            <person name="Martin F."/>
            <person name="Nordberg H.P."/>
            <person name="Cantor M.N."/>
            <person name="Hua S.X."/>
        </authorList>
    </citation>
    <scope>NUCLEOTIDE SEQUENCE [LARGE SCALE GENOMIC DNA]</scope>
    <source>
        <strain evidence="1 2">Marx 270</strain>
    </source>
</reference>
<sequence>MSNCTVYLLHCPPVVTAPVSNARTAWAAILGLSPLAQAVKPNFLSPFPPTCFAPIAASEKVELGVVGVALVVLGELRELRDLR</sequence>
<organism evidence="1 2">
    <name type="scientific">Pisolithus tinctorius Marx 270</name>
    <dbReference type="NCBI Taxonomy" id="870435"/>
    <lineage>
        <taxon>Eukaryota</taxon>
        <taxon>Fungi</taxon>
        <taxon>Dikarya</taxon>
        <taxon>Basidiomycota</taxon>
        <taxon>Agaricomycotina</taxon>
        <taxon>Agaricomycetes</taxon>
        <taxon>Agaricomycetidae</taxon>
        <taxon>Boletales</taxon>
        <taxon>Sclerodermatineae</taxon>
        <taxon>Pisolithaceae</taxon>
        <taxon>Pisolithus</taxon>
    </lineage>
</organism>
<dbReference type="Proteomes" id="UP000054217">
    <property type="component" value="Unassembled WGS sequence"/>
</dbReference>
<keyword evidence="2" id="KW-1185">Reference proteome</keyword>
<name>A0A0C3JD90_PISTI</name>
<dbReference type="EMBL" id="KN831961">
    <property type="protein sequence ID" value="KIO07048.1"/>
    <property type="molecule type" value="Genomic_DNA"/>
</dbReference>
<evidence type="ECO:0000313" key="1">
    <source>
        <dbReference type="EMBL" id="KIO07048.1"/>
    </source>
</evidence>
<reference evidence="2" key="2">
    <citation type="submission" date="2015-01" db="EMBL/GenBank/DDBJ databases">
        <title>Evolutionary Origins and Diversification of the Mycorrhizal Mutualists.</title>
        <authorList>
            <consortium name="DOE Joint Genome Institute"/>
            <consortium name="Mycorrhizal Genomics Consortium"/>
            <person name="Kohler A."/>
            <person name="Kuo A."/>
            <person name="Nagy L.G."/>
            <person name="Floudas D."/>
            <person name="Copeland A."/>
            <person name="Barry K.W."/>
            <person name="Cichocki N."/>
            <person name="Veneault-Fourrey C."/>
            <person name="LaButti K."/>
            <person name="Lindquist E.A."/>
            <person name="Lipzen A."/>
            <person name="Lundell T."/>
            <person name="Morin E."/>
            <person name="Murat C."/>
            <person name="Riley R."/>
            <person name="Ohm R."/>
            <person name="Sun H."/>
            <person name="Tunlid A."/>
            <person name="Henrissat B."/>
            <person name="Grigoriev I.V."/>
            <person name="Hibbett D.S."/>
            <person name="Martin F."/>
        </authorList>
    </citation>
    <scope>NUCLEOTIDE SEQUENCE [LARGE SCALE GENOMIC DNA]</scope>
    <source>
        <strain evidence="2">Marx 270</strain>
    </source>
</reference>
<gene>
    <name evidence="1" type="ORF">M404DRAFT_24161</name>
</gene>
<accession>A0A0C3JD90</accession>